<gene>
    <name evidence="4" type="primary">ORF83871</name>
</gene>
<dbReference type="Gene3D" id="6.10.250.1770">
    <property type="match status" value="1"/>
</dbReference>
<proteinExistence type="inferred from homology"/>
<accession>A0A0B6ZVY3</accession>
<dbReference type="AlphaFoldDB" id="A0A0B6ZVY3"/>
<evidence type="ECO:0000259" key="3">
    <source>
        <dbReference type="Pfam" id="PF12923"/>
    </source>
</evidence>
<feature type="region of interest" description="Disordered" evidence="2">
    <location>
        <begin position="142"/>
        <end position="166"/>
    </location>
</feature>
<dbReference type="GO" id="GO:0000028">
    <property type="term" value="P:ribosomal small subunit assembly"/>
    <property type="evidence" value="ECO:0007669"/>
    <property type="project" value="TreeGrafter"/>
</dbReference>
<dbReference type="EMBL" id="HACG01025903">
    <property type="protein sequence ID" value="CEK72768.1"/>
    <property type="molecule type" value="Transcribed_RNA"/>
</dbReference>
<sequence length="213" mass="25303">MYHITAEDNMSLLFKGCGEIIRVYLQSKPSSVPLKKSVYSTDESVKSVQVGYVVFRKANALNNALKMGYNQIRYFSDKSAPIISGLRAYCEEYRQLPDVTTLEKEAEVYMTEYYKRKEEEDKKGKEMEGVPDEEGFIKVTRHGKNKGGRRTEETERRGHDHIRNRKKKNELRDFYTFQFRETKKQHIVDLQAKFEEDKKRVREMRMTRKFKPF</sequence>
<dbReference type="PANTHER" id="PTHR13191">
    <property type="entry name" value="RIBOSOMAL RNA PROCESSING PROTEIN 7-RELATED"/>
    <property type="match status" value="1"/>
</dbReference>
<dbReference type="GO" id="GO:0032545">
    <property type="term" value="C:CURI complex"/>
    <property type="evidence" value="ECO:0007669"/>
    <property type="project" value="TreeGrafter"/>
</dbReference>
<dbReference type="GO" id="GO:0034456">
    <property type="term" value="C:UTP-C complex"/>
    <property type="evidence" value="ECO:0007669"/>
    <property type="project" value="TreeGrafter"/>
</dbReference>
<protein>
    <recommendedName>
        <fullName evidence="3">Ribosomal RNA-processing protein 7 C-terminal domain-containing protein</fullName>
    </recommendedName>
</protein>
<feature type="compositionally biased region" description="Basic and acidic residues" evidence="2">
    <location>
        <begin position="149"/>
        <end position="158"/>
    </location>
</feature>
<comment type="similarity">
    <text evidence="1">Belongs to the RRP7 family.</text>
</comment>
<dbReference type="PANTHER" id="PTHR13191:SF0">
    <property type="entry name" value="RIBOSOMAL RNA-PROCESSING PROTEIN 7 HOMOLOG A-RELATED"/>
    <property type="match status" value="1"/>
</dbReference>
<dbReference type="GO" id="GO:0006364">
    <property type="term" value="P:rRNA processing"/>
    <property type="evidence" value="ECO:0007669"/>
    <property type="project" value="TreeGrafter"/>
</dbReference>
<dbReference type="Pfam" id="PF12923">
    <property type="entry name" value="RRP7"/>
    <property type="match status" value="1"/>
</dbReference>
<dbReference type="InterPro" id="IPR040446">
    <property type="entry name" value="RRP7"/>
</dbReference>
<name>A0A0B6ZVY3_9EUPU</name>
<evidence type="ECO:0000256" key="1">
    <source>
        <dbReference type="ARBA" id="ARBA00006110"/>
    </source>
</evidence>
<dbReference type="CDD" id="cd12951">
    <property type="entry name" value="RRP7_Rrp7A"/>
    <property type="match status" value="1"/>
</dbReference>
<evidence type="ECO:0000256" key="2">
    <source>
        <dbReference type="SAM" id="MobiDB-lite"/>
    </source>
</evidence>
<organism evidence="4">
    <name type="scientific">Arion vulgaris</name>
    <dbReference type="NCBI Taxonomy" id="1028688"/>
    <lineage>
        <taxon>Eukaryota</taxon>
        <taxon>Metazoa</taxon>
        <taxon>Spiralia</taxon>
        <taxon>Lophotrochozoa</taxon>
        <taxon>Mollusca</taxon>
        <taxon>Gastropoda</taxon>
        <taxon>Heterobranchia</taxon>
        <taxon>Euthyneura</taxon>
        <taxon>Panpulmonata</taxon>
        <taxon>Eupulmonata</taxon>
        <taxon>Stylommatophora</taxon>
        <taxon>Helicina</taxon>
        <taxon>Arionoidea</taxon>
        <taxon>Arionidae</taxon>
        <taxon>Arion</taxon>
    </lineage>
</organism>
<evidence type="ECO:0000313" key="4">
    <source>
        <dbReference type="EMBL" id="CEK72768.1"/>
    </source>
</evidence>
<feature type="domain" description="Ribosomal RNA-processing protein 7 C-terminal" evidence="3">
    <location>
        <begin position="95"/>
        <end position="213"/>
    </location>
</feature>
<reference evidence="4" key="1">
    <citation type="submission" date="2014-12" db="EMBL/GenBank/DDBJ databases">
        <title>Insight into the proteome of Arion vulgaris.</title>
        <authorList>
            <person name="Aradska J."/>
            <person name="Bulat T."/>
            <person name="Smidak R."/>
            <person name="Sarate P."/>
            <person name="Gangsoo J."/>
            <person name="Sialana F."/>
            <person name="Bilban M."/>
            <person name="Lubec G."/>
        </authorList>
    </citation>
    <scope>NUCLEOTIDE SEQUENCE</scope>
    <source>
        <tissue evidence="4">Skin</tissue>
    </source>
</reference>
<dbReference type="InterPro" id="IPR024326">
    <property type="entry name" value="RRP7_C"/>
</dbReference>